<dbReference type="Proteomes" id="UP001431209">
    <property type="component" value="Unassembled WGS sequence"/>
</dbReference>
<dbReference type="InterPro" id="IPR019734">
    <property type="entry name" value="TPR_rpt"/>
</dbReference>
<dbReference type="PROSITE" id="PS50005">
    <property type="entry name" value="TPR"/>
    <property type="match status" value="1"/>
</dbReference>
<protein>
    <submittedName>
        <fullName evidence="4">Uncharacterized protein</fullName>
    </submittedName>
</protein>
<dbReference type="AlphaFoldDB" id="A0AAW2YP90"/>
<dbReference type="PANTHER" id="PTHR45831">
    <property type="entry name" value="LD24721P"/>
    <property type="match status" value="1"/>
</dbReference>
<keyword evidence="5" id="KW-1185">Reference proteome</keyword>
<name>A0AAW2YP90_9EUKA</name>
<organism evidence="4 5">
    <name type="scientific">Acrasis kona</name>
    <dbReference type="NCBI Taxonomy" id="1008807"/>
    <lineage>
        <taxon>Eukaryota</taxon>
        <taxon>Discoba</taxon>
        <taxon>Heterolobosea</taxon>
        <taxon>Tetramitia</taxon>
        <taxon>Eutetramitia</taxon>
        <taxon>Acrasidae</taxon>
        <taxon>Acrasis</taxon>
    </lineage>
</organism>
<dbReference type="SMART" id="SM00028">
    <property type="entry name" value="TPR"/>
    <property type="match status" value="1"/>
</dbReference>
<comment type="caution">
    <text evidence="4">The sequence shown here is derived from an EMBL/GenBank/DDBJ whole genome shotgun (WGS) entry which is preliminary data.</text>
</comment>
<evidence type="ECO:0000313" key="5">
    <source>
        <dbReference type="Proteomes" id="UP001431209"/>
    </source>
</evidence>
<evidence type="ECO:0000256" key="3">
    <source>
        <dbReference type="PROSITE-ProRule" id="PRU00339"/>
    </source>
</evidence>
<dbReference type="GO" id="GO:0016020">
    <property type="term" value="C:membrane"/>
    <property type="evidence" value="ECO:0007669"/>
    <property type="project" value="TreeGrafter"/>
</dbReference>
<dbReference type="InterPro" id="IPR047150">
    <property type="entry name" value="SGT"/>
</dbReference>
<dbReference type="GO" id="GO:0072380">
    <property type="term" value="C:TRC complex"/>
    <property type="evidence" value="ECO:0007669"/>
    <property type="project" value="TreeGrafter"/>
</dbReference>
<dbReference type="EMBL" id="JAOPGA020000452">
    <property type="protein sequence ID" value="KAL0478650.1"/>
    <property type="molecule type" value="Genomic_DNA"/>
</dbReference>
<accession>A0AAW2YP90</accession>
<keyword evidence="2 3" id="KW-0802">TPR repeat</keyword>
<gene>
    <name evidence="4" type="ORF">AKO1_002090</name>
</gene>
<dbReference type="SUPFAM" id="SSF48452">
    <property type="entry name" value="TPR-like"/>
    <property type="match status" value="1"/>
</dbReference>
<keyword evidence="1" id="KW-0677">Repeat</keyword>
<dbReference type="GO" id="GO:0006620">
    <property type="term" value="P:post-translational protein targeting to endoplasmic reticulum membrane"/>
    <property type="evidence" value="ECO:0007669"/>
    <property type="project" value="TreeGrafter"/>
</dbReference>
<dbReference type="Gene3D" id="1.25.40.10">
    <property type="entry name" value="Tetratricopeptide repeat domain"/>
    <property type="match status" value="1"/>
</dbReference>
<feature type="non-terminal residue" evidence="4">
    <location>
        <position position="1"/>
    </location>
</feature>
<dbReference type="PANTHER" id="PTHR45831:SF2">
    <property type="entry name" value="LD24721P"/>
    <property type="match status" value="1"/>
</dbReference>
<feature type="repeat" description="TPR" evidence="3">
    <location>
        <begin position="324"/>
        <end position="357"/>
    </location>
</feature>
<reference evidence="4 5" key="1">
    <citation type="submission" date="2024-03" db="EMBL/GenBank/DDBJ databases">
        <title>The Acrasis kona genome and developmental transcriptomes reveal deep origins of eukaryotic multicellular pathways.</title>
        <authorList>
            <person name="Sheikh S."/>
            <person name="Fu C.-J."/>
            <person name="Brown M.W."/>
            <person name="Baldauf S.L."/>
        </authorList>
    </citation>
    <scope>NUCLEOTIDE SEQUENCE [LARGE SCALE GENOMIC DNA]</scope>
    <source>
        <strain evidence="4 5">ATCC MYA-3509</strain>
    </source>
</reference>
<dbReference type="GO" id="GO:0060090">
    <property type="term" value="F:molecular adaptor activity"/>
    <property type="evidence" value="ECO:0007669"/>
    <property type="project" value="TreeGrafter"/>
</dbReference>
<evidence type="ECO:0000313" key="4">
    <source>
        <dbReference type="EMBL" id="KAL0478650.1"/>
    </source>
</evidence>
<evidence type="ECO:0000256" key="2">
    <source>
        <dbReference type="ARBA" id="ARBA00022803"/>
    </source>
</evidence>
<proteinExistence type="predicted"/>
<dbReference type="InterPro" id="IPR011990">
    <property type="entry name" value="TPR-like_helical_dom_sf"/>
</dbReference>
<evidence type="ECO:0000256" key="1">
    <source>
        <dbReference type="ARBA" id="ARBA00022737"/>
    </source>
</evidence>
<sequence>GSFTNPAFLNSCFFALLSREDSCSNSENVLLFEKYKKSIKENMYALLSGVFILNNEKLLRMVSTNQFEVMSVMNVLCCDIGSVELRGSATFMYACSILASICRLPHDFYPDEHMDELDNHFSVVKSLVHHKTDLVSFVVSTLLDINKISDVSSIQLLTAEQYLFSCLSVFSECNLCRFFSDEEQIDAISDLEQVLLNILFTDNEHDKFRRSKHLFDKVDEKGYKEAVIGKNDSVPFHTTFCLPSYRACALIILSKIVSFIEQDDETDEHLTRTLYELNKWLKIVCDQMKASGNNYFKNGDFNASVWFYSFCLRLMSNEMQAEKVVCQSNRAEAYIRMEEYKLAERDAQEALSIDPDHSKSKNRLKIAQNKLHK</sequence>